<keyword evidence="3" id="KW-1185">Reference proteome</keyword>
<dbReference type="Proteomes" id="UP000076532">
    <property type="component" value="Unassembled WGS sequence"/>
</dbReference>
<dbReference type="AlphaFoldDB" id="A0A165XKZ2"/>
<evidence type="ECO:0000313" key="3">
    <source>
        <dbReference type="Proteomes" id="UP000076532"/>
    </source>
</evidence>
<reference evidence="2 3" key="1">
    <citation type="journal article" date="2016" name="Mol. Biol. Evol.">
        <title>Comparative Genomics of Early-Diverging Mushroom-Forming Fungi Provides Insights into the Origins of Lignocellulose Decay Capabilities.</title>
        <authorList>
            <person name="Nagy L.G."/>
            <person name="Riley R."/>
            <person name="Tritt A."/>
            <person name="Adam C."/>
            <person name="Daum C."/>
            <person name="Floudas D."/>
            <person name="Sun H."/>
            <person name="Yadav J.S."/>
            <person name="Pangilinan J."/>
            <person name="Larsson K.H."/>
            <person name="Matsuura K."/>
            <person name="Barry K."/>
            <person name="Labutti K."/>
            <person name="Kuo R."/>
            <person name="Ohm R.A."/>
            <person name="Bhattacharya S.S."/>
            <person name="Shirouzu T."/>
            <person name="Yoshinaga Y."/>
            <person name="Martin F.M."/>
            <person name="Grigoriev I.V."/>
            <person name="Hibbett D.S."/>
        </authorList>
    </citation>
    <scope>NUCLEOTIDE SEQUENCE [LARGE SCALE GENOMIC DNA]</scope>
    <source>
        <strain evidence="2 3">CBS 109695</strain>
    </source>
</reference>
<gene>
    <name evidence="2" type="ORF">FIBSPDRAFT_874401</name>
</gene>
<protein>
    <submittedName>
        <fullName evidence="2">Uncharacterized protein</fullName>
    </submittedName>
</protein>
<evidence type="ECO:0000313" key="2">
    <source>
        <dbReference type="EMBL" id="KZP08648.1"/>
    </source>
</evidence>
<feature type="compositionally biased region" description="Polar residues" evidence="1">
    <location>
        <begin position="1"/>
        <end position="21"/>
    </location>
</feature>
<name>A0A165XKZ2_9AGAM</name>
<feature type="compositionally biased region" description="Low complexity" evidence="1">
    <location>
        <begin position="39"/>
        <end position="68"/>
    </location>
</feature>
<sequence length="221" mass="23155">MNTHASTSQRPTLPSLHTLNLPTDFKRRVPTHIRARNYSSGSSSSGSGSSTDGRTPSPTPSSCTSASPSPCPPSPKLRTLTQNTTPTPTPITATKLQGKQMRLVPSALENAHAILLLPSPSYLNYSAASPLPSPSPYQTAFDPAYPFLLPATDPSQPQMPSPSTAAFSLPSMQSLMGLDGEGALLLVGPAMAELKNGGGGRVGRMLSRGARVHPYRIVARA</sequence>
<proteinExistence type="predicted"/>
<feature type="region of interest" description="Disordered" evidence="1">
    <location>
        <begin position="1"/>
        <end position="92"/>
    </location>
</feature>
<dbReference type="EMBL" id="KV417717">
    <property type="protein sequence ID" value="KZP08648.1"/>
    <property type="molecule type" value="Genomic_DNA"/>
</dbReference>
<feature type="compositionally biased region" description="Low complexity" evidence="1">
    <location>
        <begin position="79"/>
        <end position="92"/>
    </location>
</feature>
<evidence type="ECO:0000256" key="1">
    <source>
        <dbReference type="SAM" id="MobiDB-lite"/>
    </source>
</evidence>
<organism evidence="2 3">
    <name type="scientific">Athelia psychrophila</name>
    <dbReference type="NCBI Taxonomy" id="1759441"/>
    <lineage>
        <taxon>Eukaryota</taxon>
        <taxon>Fungi</taxon>
        <taxon>Dikarya</taxon>
        <taxon>Basidiomycota</taxon>
        <taxon>Agaricomycotina</taxon>
        <taxon>Agaricomycetes</taxon>
        <taxon>Agaricomycetidae</taxon>
        <taxon>Atheliales</taxon>
        <taxon>Atheliaceae</taxon>
        <taxon>Athelia</taxon>
    </lineage>
</organism>
<accession>A0A165XKZ2</accession>
<dbReference type="OrthoDB" id="3267542at2759"/>